<evidence type="ECO:0000313" key="1">
    <source>
        <dbReference type="EMBL" id="MBO0936482.1"/>
    </source>
</evidence>
<reference evidence="1" key="1">
    <citation type="submission" date="2021-03" db="EMBL/GenBank/DDBJ databases">
        <title>Fibrella sp. HMF5335 genome sequencing and assembly.</title>
        <authorList>
            <person name="Kang H."/>
            <person name="Kim H."/>
            <person name="Bae S."/>
            <person name="Joh K."/>
        </authorList>
    </citation>
    <scope>NUCLEOTIDE SEQUENCE</scope>
    <source>
        <strain evidence="1">HMF5335</strain>
    </source>
</reference>
<dbReference type="RefSeq" id="WP_207364043.1">
    <property type="nucleotide sequence ID" value="NZ_JAFMYV010000003.1"/>
</dbReference>
<name>A0A939GHB5_9BACT</name>
<comment type="caution">
    <text evidence="1">The sequence shown here is derived from an EMBL/GenBank/DDBJ whole genome shotgun (WGS) entry which is preliminary data.</text>
</comment>
<protein>
    <submittedName>
        <fullName evidence="1">Uncharacterized protein</fullName>
    </submittedName>
</protein>
<sequence length="88" mass="10204">MKAQDTLYKLLHWALVEIRYEATEVKSNKIFSISNALHNLPLQLLTLEQETDYETLLSELEEQIKNNEGLSGLLAHVRRTAKNHDQDK</sequence>
<dbReference type="AlphaFoldDB" id="A0A939GHB5"/>
<organism evidence="1 2">
    <name type="scientific">Fibrella rubiginis</name>
    <dbReference type="NCBI Taxonomy" id="2817060"/>
    <lineage>
        <taxon>Bacteria</taxon>
        <taxon>Pseudomonadati</taxon>
        <taxon>Bacteroidota</taxon>
        <taxon>Cytophagia</taxon>
        <taxon>Cytophagales</taxon>
        <taxon>Spirosomataceae</taxon>
        <taxon>Fibrella</taxon>
    </lineage>
</organism>
<dbReference type="Proteomes" id="UP000664034">
    <property type="component" value="Unassembled WGS sequence"/>
</dbReference>
<evidence type="ECO:0000313" key="2">
    <source>
        <dbReference type="Proteomes" id="UP000664034"/>
    </source>
</evidence>
<dbReference type="EMBL" id="JAFMYV010000003">
    <property type="protein sequence ID" value="MBO0936482.1"/>
    <property type="molecule type" value="Genomic_DNA"/>
</dbReference>
<accession>A0A939GHB5</accession>
<proteinExistence type="predicted"/>
<gene>
    <name evidence="1" type="ORF">J2I47_08000</name>
</gene>
<keyword evidence="2" id="KW-1185">Reference proteome</keyword>